<evidence type="ECO:0000313" key="3">
    <source>
        <dbReference type="Proteomes" id="UP000324222"/>
    </source>
</evidence>
<evidence type="ECO:0000256" key="1">
    <source>
        <dbReference type="SAM" id="MobiDB-lite"/>
    </source>
</evidence>
<dbReference type="AlphaFoldDB" id="A0A5B7F6P3"/>
<evidence type="ECO:0000313" key="2">
    <source>
        <dbReference type="EMBL" id="MPC42112.1"/>
    </source>
</evidence>
<dbReference type="Proteomes" id="UP000324222">
    <property type="component" value="Unassembled WGS sequence"/>
</dbReference>
<protein>
    <submittedName>
        <fullName evidence="2">Uncharacterized protein</fullName>
    </submittedName>
</protein>
<gene>
    <name evidence="2" type="ORF">E2C01_035726</name>
</gene>
<name>A0A5B7F6P3_PORTR</name>
<keyword evidence="3" id="KW-1185">Reference proteome</keyword>
<proteinExistence type="predicted"/>
<reference evidence="2 3" key="1">
    <citation type="submission" date="2019-05" db="EMBL/GenBank/DDBJ databases">
        <title>Another draft genome of Portunus trituberculatus and its Hox gene families provides insights of decapod evolution.</title>
        <authorList>
            <person name="Jeong J.-H."/>
            <person name="Song I."/>
            <person name="Kim S."/>
            <person name="Choi T."/>
            <person name="Kim D."/>
            <person name="Ryu S."/>
            <person name="Kim W."/>
        </authorList>
    </citation>
    <scope>NUCLEOTIDE SEQUENCE [LARGE SCALE GENOMIC DNA]</scope>
    <source>
        <tissue evidence="2">Muscle</tissue>
    </source>
</reference>
<comment type="caution">
    <text evidence="2">The sequence shown here is derived from an EMBL/GenBank/DDBJ whole genome shotgun (WGS) entry which is preliminary data.</text>
</comment>
<organism evidence="2 3">
    <name type="scientific">Portunus trituberculatus</name>
    <name type="common">Swimming crab</name>
    <name type="synonym">Neptunus trituberculatus</name>
    <dbReference type="NCBI Taxonomy" id="210409"/>
    <lineage>
        <taxon>Eukaryota</taxon>
        <taxon>Metazoa</taxon>
        <taxon>Ecdysozoa</taxon>
        <taxon>Arthropoda</taxon>
        <taxon>Crustacea</taxon>
        <taxon>Multicrustacea</taxon>
        <taxon>Malacostraca</taxon>
        <taxon>Eumalacostraca</taxon>
        <taxon>Eucarida</taxon>
        <taxon>Decapoda</taxon>
        <taxon>Pleocyemata</taxon>
        <taxon>Brachyura</taxon>
        <taxon>Eubrachyura</taxon>
        <taxon>Portunoidea</taxon>
        <taxon>Portunidae</taxon>
        <taxon>Portuninae</taxon>
        <taxon>Portunus</taxon>
    </lineage>
</organism>
<feature type="region of interest" description="Disordered" evidence="1">
    <location>
        <begin position="52"/>
        <end position="79"/>
    </location>
</feature>
<sequence>MCFCLPCWADAPPPQPLLTLPVSPPAPSLPPPNTRSSWGALLTQESACVVPPPSLPTSPSTPALSSLPLPSVPRPSSPPRKRVIGSVVTEVVVIISCVYSSKRAASVPPYWYLRGQLKVTHTSLYPPPPYPLTPYPLWTLPYSLRITDSSFFFSFFFSSSSSHLMFPV</sequence>
<dbReference type="EMBL" id="VSRR010005314">
    <property type="protein sequence ID" value="MPC42112.1"/>
    <property type="molecule type" value="Genomic_DNA"/>
</dbReference>
<accession>A0A5B7F6P3</accession>
<feature type="compositionally biased region" description="Low complexity" evidence="1">
    <location>
        <begin position="57"/>
        <end position="69"/>
    </location>
</feature>